<protein>
    <submittedName>
        <fullName evidence="1">Uncharacterized protein</fullName>
    </submittedName>
</protein>
<sequence length="57" mass="5949">MSASARALDVRRVASTLNCVEASADNSVTAWQHDMGNDIGVLLTAETELSRGSPESG</sequence>
<comment type="caution">
    <text evidence="1">The sequence shown here is derived from an EMBL/GenBank/DDBJ whole genome shotgun (WGS) entry which is preliminary data.</text>
</comment>
<evidence type="ECO:0000313" key="2">
    <source>
        <dbReference type="Proteomes" id="UP000020825"/>
    </source>
</evidence>
<reference evidence="1 2" key="1">
    <citation type="submission" date="2013-12" db="EMBL/GenBank/DDBJ databases">
        <authorList>
            <person name="Zelazny A."/>
            <person name="Olivier K."/>
            <person name="Holland S."/>
            <person name="Lenaerts A."/>
            <person name="Ordway D."/>
            <person name="DeGroote M.A."/>
            <person name="Parker T."/>
            <person name="Sizemore C."/>
            <person name="Tallon L.J."/>
            <person name="Sadzewicz L.K."/>
            <person name="Sengamalay N."/>
            <person name="Fraser C.M."/>
            <person name="Hine E."/>
            <person name="Shefchek K.A."/>
            <person name="Das S.P."/>
            <person name="Tettelin H."/>
        </authorList>
    </citation>
    <scope>NUCLEOTIDE SEQUENCE [LARGE SCALE GENOMIC DNA]</scope>
    <source>
        <strain evidence="1 2">1956</strain>
    </source>
</reference>
<dbReference type="AlphaFoldDB" id="X8CWK2"/>
<dbReference type="EMBL" id="JAOG01000001">
    <property type="protein sequence ID" value="EUA59615.1"/>
    <property type="molecule type" value="Genomic_DNA"/>
</dbReference>
<dbReference type="Proteomes" id="UP000020825">
    <property type="component" value="Unassembled WGS sequence"/>
</dbReference>
<organism evidence="1 2">
    <name type="scientific">Mycobacterium intracellulare 1956</name>
    <dbReference type="NCBI Taxonomy" id="1299331"/>
    <lineage>
        <taxon>Bacteria</taxon>
        <taxon>Bacillati</taxon>
        <taxon>Actinomycetota</taxon>
        <taxon>Actinomycetes</taxon>
        <taxon>Mycobacteriales</taxon>
        <taxon>Mycobacteriaceae</taxon>
        <taxon>Mycobacterium</taxon>
        <taxon>Mycobacterium avium complex (MAC)</taxon>
    </lineage>
</organism>
<accession>X8CWK2</accession>
<name>X8CWK2_MYCIT</name>
<proteinExistence type="predicted"/>
<evidence type="ECO:0000313" key="1">
    <source>
        <dbReference type="EMBL" id="EUA59615.1"/>
    </source>
</evidence>
<gene>
    <name evidence="1" type="ORF">I550_2763</name>
</gene>